<evidence type="ECO:0000256" key="1">
    <source>
        <dbReference type="SAM" id="Phobius"/>
    </source>
</evidence>
<dbReference type="EMBL" id="KB730106">
    <property type="protein sequence ID" value="ENH72043.1"/>
    <property type="molecule type" value="Genomic_DNA"/>
</dbReference>
<dbReference type="Proteomes" id="UP000016928">
    <property type="component" value="Unassembled WGS sequence"/>
</dbReference>
<dbReference type="HOGENOM" id="CLU_1214861_0_0_1"/>
<protein>
    <submittedName>
        <fullName evidence="2">Uncharacterized protein</fullName>
    </submittedName>
</protein>
<dbReference type="AlphaFoldDB" id="N4U879"/>
<sequence>MRQAVKSAFINGTWQSAGLTAVFDFRQLLDGHFRQYLTNIGVSGLYGGSFGALSSWVEHPFFGNGLVLGVLVSSGFGTISLASTGDWARFGKGLGLNVASSAASWGGAYAGAWTMTQAMKRQLGSANLEHDPELTDSEAAELALAQGAGSKEGLPFNVRMKESMATGMMDMREVLLELHGTSPEAFEEFQKMLRAASS</sequence>
<organism evidence="2 3">
    <name type="scientific">Fusarium oxysporum f. sp. cubense (strain race 1)</name>
    <name type="common">Panama disease fungus</name>
    <dbReference type="NCBI Taxonomy" id="1229664"/>
    <lineage>
        <taxon>Eukaryota</taxon>
        <taxon>Fungi</taxon>
        <taxon>Dikarya</taxon>
        <taxon>Ascomycota</taxon>
        <taxon>Pezizomycotina</taxon>
        <taxon>Sordariomycetes</taxon>
        <taxon>Hypocreomycetidae</taxon>
        <taxon>Hypocreales</taxon>
        <taxon>Nectriaceae</taxon>
        <taxon>Fusarium</taxon>
        <taxon>Fusarium oxysporum species complex</taxon>
    </lineage>
</organism>
<keyword evidence="1" id="KW-0472">Membrane</keyword>
<keyword evidence="1" id="KW-1133">Transmembrane helix</keyword>
<reference evidence="3" key="1">
    <citation type="submission" date="2012-09" db="EMBL/GenBank/DDBJ databases">
        <title>Genome sequencing and comparative transcriptomics of race 1 and race 4 of banana pathogen: Fusarium oxysporum f. sp. cubense.</title>
        <authorList>
            <person name="Fang X."/>
            <person name="Huang J."/>
        </authorList>
    </citation>
    <scope>NUCLEOTIDE SEQUENCE [LARGE SCALE GENOMIC DNA]</scope>
    <source>
        <strain evidence="3">race 1</strain>
    </source>
</reference>
<evidence type="ECO:0000313" key="3">
    <source>
        <dbReference type="Proteomes" id="UP000016928"/>
    </source>
</evidence>
<reference evidence="3" key="2">
    <citation type="journal article" date="2014" name="PLoS ONE">
        <title>Genome and Transcriptome Analysis of the Fungal Pathogen Fusarium oxysporum f. sp. cubense Causing Banana Vascular Wilt Disease.</title>
        <authorList>
            <person name="Guo L."/>
            <person name="Han L."/>
            <person name="Yang L."/>
            <person name="Zeng H."/>
            <person name="Fan D."/>
            <person name="Zhu Y."/>
            <person name="Feng Y."/>
            <person name="Wang G."/>
            <person name="Peng C."/>
            <person name="Jiang X."/>
            <person name="Zhou D."/>
            <person name="Ni P."/>
            <person name="Liang C."/>
            <person name="Liu L."/>
            <person name="Wang J."/>
            <person name="Mao C."/>
            <person name="Fang X."/>
            <person name="Peng M."/>
            <person name="Huang J."/>
        </authorList>
    </citation>
    <scope>NUCLEOTIDE SEQUENCE [LARGE SCALE GENOMIC DNA]</scope>
    <source>
        <strain evidence="3">race 1</strain>
    </source>
</reference>
<keyword evidence="1" id="KW-0812">Transmembrane</keyword>
<feature type="transmembrane region" description="Helical" evidence="1">
    <location>
        <begin position="62"/>
        <end position="82"/>
    </location>
</feature>
<name>N4U879_FUSC1</name>
<gene>
    <name evidence="2" type="ORF">FOC1_g10001075</name>
</gene>
<evidence type="ECO:0000313" key="2">
    <source>
        <dbReference type="EMBL" id="ENH72043.1"/>
    </source>
</evidence>
<proteinExistence type="predicted"/>
<feature type="transmembrane region" description="Helical" evidence="1">
    <location>
        <begin position="36"/>
        <end position="56"/>
    </location>
</feature>
<dbReference type="VEuPathDB" id="FungiDB:FOC1_g10001075"/>
<accession>N4U879</accession>